<organism evidence="16">
    <name type="scientific">Musca domestica</name>
    <name type="common">House fly</name>
    <dbReference type="NCBI Taxonomy" id="7370"/>
    <lineage>
        <taxon>Eukaryota</taxon>
        <taxon>Metazoa</taxon>
        <taxon>Ecdysozoa</taxon>
        <taxon>Arthropoda</taxon>
        <taxon>Hexapoda</taxon>
        <taxon>Insecta</taxon>
        <taxon>Pterygota</taxon>
        <taxon>Neoptera</taxon>
        <taxon>Endopterygota</taxon>
        <taxon>Diptera</taxon>
        <taxon>Brachycera</taxon>
        <taxon>Muscomorpha</taxon>
        <taxon>Muscoidea</taxon>
        <taxon>Muscidae</taxon>
        <taxon>Musca</taxon>
    </lineage>
</organism>
<dbReference type="VEuPathDB" id="VectorBase:MDOMA2_004386"/>
<sequence length="520" mass="60906">MVDATTILLIVITILTAVFIWSRRTYVYWQRRRVKFVRPHHLLGNLKDVIKMQNSFALQLRDFYFNERFAREPLVGIYLFHQPALLLRDLQAIRQVLVEDFVNFSHRFSKCDRHQDKMGALNLFFARNPEWRDIRTKMSPVFSTGKLRQMFSLMEEIGYDLETYLAKLTKDMKQNNSDGPIVQIKDVCDLYNTDMIASIAFGLKSYSLRNTMRSQLGGHSREMFSITYRRAVDLCLIFIIPKLVRFLRPQLFTSEHTEFIRRLVIGILEDRERDGILRNDLIETLLTFKKEAELNPDKSHFAHQQEYLVAQAAVFQLAGIQTSSATLAFALYELARQPKIQERLHLEITTTLADLHGNALDYEHVERMTYLAMVVDETLRKYPIVPFLERECTPLNRKRFVSFRPNAECMARRGMPVYISNLALHYDPQYWPEPDLFDPERFSPEQKKSHKPMTYLPFGAGPHQCIAQPFALLQVKLGLIHFLKHHRVECCDKTVSSIKFDKRYALLTQEGGIYLKLVEI</sequence>
<evidence type="ECO:0000256" key="7">
    <source>
        <dbReference type="ARBA" id="ARBA00022824"/>
    </source>
</evidence>
<accession>A0A1I8M2K6</accession>
<keyword evidence="10 13" id="KW-0408">Iron</keyword>
<evidence type="ECO:0000256" key="8">
    <source>
        <dbReference type="ARBA" id="ARBA00022848"/>
    </source>
</evidence>
<protein>
    <submittedName>
        <fullName evidence="18">Probable cytochrome P450 6v1</fullName>
    </submittedName>
</protein>
<evidence type="ECO:0000256" key="3">
    <source>
        <dbReference type="ARBA" id="ARBA00004406"/>
    </source>
</evidence>
<dbReference type="RefSeq" id="XP_005176403.1">
    <property type="nucleotide sequence ID" value="XM_005176346.3"/>
</dbReference>
<dbReference type="CDD" id="cd11056">
    <property type="entry name" value="CYP6-like"/>
    <property type="match status" value="1"/>
</dbReference>
<evidence type="ECO:0000256" key="13">
    <source>
        <dbReference type="PIRSR" id="PIRSR602401-1"/>
    </source>
</evidence>
<dbReference type="InterPro" id="IPR001128">
    <property type="entry name" value="Cyt_P450"/>
</dbReference>
<reference evidence="18" key="2">
    <citation type="submission" date="2025-04" db="UniProtKB">
        <authorList>
            <consortium name="RefSeq"/>
        </authorList>
    </citation>
    <scope>IDENTIFICATION</scope>
    <source>
        <strain evidence="18">Aabys</strain>
    </source>
</reference>
<dbReference type="OrthoDB" id="2789670at2759"/>
<keyword evidence="17" id="KW-1185">Reference proteome</keyword>
<dbReference type="GO" id="GO:0005789">
    <property type="term" value="C:endoplasmic reticulum membrane"/>
    <property type="evidence" value="ECO:0007669"/>
    <property type="project" value="UniProtKB-SubCell"/>
</dbReference>
<keyword evidence="7" id="KW-0256">Endoplasmic reticulum</keyword>
<dbReference type="GO" id="GO:0016705">
    <property type="term" value="F:oxidoreductase activity, acting on paired donors, with incorporation or reduction of molecular oxygen"/>
    <property type="evidence" value="ECO:0007669"/>
    <property type="project" value="InterPro"/>
</dbReference>
<dbReference type="InterPro" id="IPR050476">
    <property type="entry name" value="Insect_CytP450_Detox"/>
</dbReference>
<evidence type="ECO:0000256" key="9">
    <source>
        <dbReference type="ARBA" id="ARBA00023002"/>
    </source>
</evidence>
<evidence type="ECO:0000256" key="14">
    <source>
        <dbReference type="RuleBase" id="RU000461"/>
    </source>
</evidence>
<evidence type="ECO:0000256" key="12">
    <source>
        <dbReference type="ARBA" id="ARBA00023136"/>
    </source>
</evidence>
<evidence type="ECO:0000256" key="4">
    <source>
        <dbReference type="ARBA" id="ARBA00010617"/>
    </source>
</evidence>
<dbReference type="PRINTS" id="PR00385">
    <property type="entry name" value="P450"/>
</dbReference>
<evidence type="ECO:0000256" key="5">
    <source>
        <dbReference type="ARBA" id="ARBA00022617"/>
    </source>
</evidence>
<dbReference type="eggNOG" id="KOG0158">
    <property type="taxonomic scope" value="Eukaryota"/>
</dbReference>
<dbReference type="EnsemblMetazoa" id="MDOA000607-RA">
    <property type="protein sequence ID" value="MDOA000607-PA"/>
    <property type="gene ID" value="MDOA000607"/>
</dbReference>
<reference evidence="16" key="1">
    <citation type="submission" date="2020-05" db="UniProtKB">
        <authorList>
            <consortium name="EnsemblMetazoa"/>
        </authorList>
    </citation>
    <scope>IDENTIFICATION</scope>
    <source>
        <strain evidence="16">Aabys</strain>
    </source>
</reference>
<dbReference type="GO" id="GO:0046701">
    <property type="term" value="P:insecticide catabolic process"/>
    <property type="evidence" value="ECO:0007669"/>
    <property type="project" value="TreeGrafter"/>
</dbReference>
<dbReference type="GO" id="GO:0020037">
    <property type="term" value="F:heme binding"/>
    <property type="evidence" value="ECO:0007669"/>
    <property type="project" value="InterPro"/>
</dbReference>
<evidence type="ECO:0000256" key="11">
    <source>
        <dbReference type="ARBA" id="ARBA00023033"/>
    </source>
</evidence>
<dbReference type="PANTHER" id="PTHR24292">
    <property type="entry name" value="CYTOCHROME P450"/>
    <property type="match status" value="1"/>
</dbReference>
<dbReference type="Pfam" id="PF00067">
    <property type="entry name" value="p450"/>
    <property type="match status" value="1"/>
</dbReference>
<evidence type="ECO:0000256" key="10">
    <source>
        <dbReference type="ARBA" id="ARBA00023004"/>
    </source>
</evidence>
<proteinExistence type="inferred from homology"/>
<dbReference type="FunFam" id="1.10.630.10:FF:000042">
    <property type="entry name" value="Cytochrome P450"/>
    <property type="match status" value="1"/>
</dbReference>
<dbReference type="PROSITE" id="PS00086">
    <property type="entry name" value="CYTOCHROME_P450"/>
    <property type="match status" value="1"/>
</dbReference>
<gene>
    <name evidence="16" type="primary">101896204</name>
    <name evidence="18" type="synonym">LOC101896204</name>
</gene>
<evidence type="ECO:0000256" key="2">
    <source>
        <dbReference type="ARBA" id="ARBA00004174"/>
    </source>
</evidence>
<comment type="subcellular location">
    <subcellularLocation>
        <location evidence="3">Endoplasmic reticulum membrane</location>
        <topology evidence="3">Peripheral membrane protein</topology>
    </subcellularLocation>
    <subcellularLocation>
        <location evidence="2">Microsome membrane</location>
        <topology evidence="2">Peripheral membrane protein</topology>
    </subcellularLocation>
</comment>
<evidence type="ECO:0000256" key="6">
    <source>
        <dbReference type="ARBA" id="ARBA00022723"/>
    </source>
</evidence>
<keyword evidence="9 14" id="KW-0560">Oxidoreductase</keyword>
<feature type="transmembrane region" description="Helical" evidence="15">
    <location>
        <begin position="6"/>
        <end position="23"/>
    </location>
</feature>
<dbReference type="GO" id="GO:0046680">
    <property type="term" value="P:response to DDT"/>
    <property type="evidence" value="ECO:0007669"/>
    <property type="project" value="TreeGrafter"/>
</dbReference>
<feature type="binding site" description="axial binding residue" evidence="13">
    <location>
        <position position="465"/>
    </location>
    <ligand>
        <name>heme</name>
        <dbReference type="ChEBI" id="CHEBI:30413"/>
    </ligand>
    <ligandPart>
        <name>Fe</name>
        <dbReference type="ChEBI" id="CHEBI:18248"/>
    </ligandPart>
</feature>
<keyword evidence="11 14" id="KW-0503">Monooxygenase</keyword>
<keyword evidence="15" id="KW-0812">Transmembrane</keyword>
<dbReference type="InterPro" id="IPR036396">
    <property type="entry name" value="Cyt_P450_sf"/>
</dbReference>
<dbReference type="Gene3D" id="1.10.630.10">
    <property type="entry name" value="Cytochrome P450"/>
    <property type="match status" value="1"/>
</dbReference>
<dbReference type="PRINTS" id="PR00463">
    <property type="entry name" value="EP450I"/>
</dbReference>
<dbReference type="KEGG" id="mde:101896204"/>
<name>A0A1I8M2K6_MUSDO</name>
<dbReference type="InterPro" id="IPR017972">
    <property type="entry name" value="Cyt_P450_CS"/>
</dbReference>
<dbReference type="GO" id="GO:0004497">
    <property type="term" value="F:monooxygenase activity"/>
    <property type="evidence" value="ECO:0007669"/>
    <property type="project" value="UniProtKB-KW"/>
</dbReference>
<dbReference type="GO" id="GO:0005506">
    <property type="term" value="F:iron ion binding"/>
    <property type="evidence" value="ECO:0007669"/>
    <property type="project" value="InterPro"/>
</dbReference>
<evidence type="ECO:0000256" key="15">
    <source>
        <dbReference type="SAM" id="Phobius"/>
    </source>
</evidence>
<keyword evidence="15" id="KW-1133">Transmembrane helix</keyword>
<dbReference type="InterPro" id="IPR002401">
    <property type="entry name" value="Cyt_P450_E_grp-I"/>
</dbReference>
<dbReference type="Proteomes" id="UP001652621">
    <property type="component" value="Unplaced"/>
</dbReference>
<keyword evidence="8" id="KW-0492">Microsome</keyword>
<keyword evidence="6 13" id="KW-0479">Metal-binding</keyword>
<dbReference type="PANTHER" id="PTHR24292:SF45">
    <property type="entry name" value="CYTOCHROME P450 6G1-RELATED"/>
    <property type="match status" value="1"/>
</dbReference>
<dbReference type="AlphaFoldDB" id="A0A1I8M2K6"/>
<evidence type="ECO:0000313" key="17">
    <source>
        <dbReference type="Proteomes" id="UP001652621"/>
    </source>
</evidence>
<evidence type="ECO:0000313" key="16">
    <source>
        <dbReference type="EnsemblMetazoa" id="MDOA000607-PA"/>
    </source>
</evidence>
<dbReference type="SUPFAM" id="SSF48264">
    <property type="entry name" value="Cytochrome P450"/>
    <property type="match status" value="1"/>
</dbReference>
<keyword evidence="12 15" id="KW-0472">Membrane</keyword>
<evidence type="ECO:0000313" key="18">
    <source>
        <dbReference type="RefSeq" id="XP_005176403.1"/>
    </source>
</evidence>
<comment type="cofactor">
    <cofactor evidence="1 13">
        <name>heme</name>
        <dbReference type="ChEBI" id="CHEBI:30413"/>
    </cofactor>
</comment>
<evidence type="ECO:0000256" key="1">
    <source>
        <dbReference type="ARBA" id="ARBA00001971"/>
    </source>
</evidence>
<keyword evidence="5 13" id="KW-0349">Heme</keyword>
<dbReference type="VEuPathDB" id="VectorBase:MDOA000607"/>
<comment type="similarity">
    <text evidence="4 14">Belongs to the cytochrome P450 family.</text>
</comment>